<comment type="caution">
    <text evidence="3">The sequence shown here is derived from an EMBL/GenBank/DDBJ whole genome shotgun (WGS) entry which is preliminary data.</text>
</comment>
<protein>
    <submittedName>
        <fullName evidence="3">Alpha/beta fold hydrolase</fullName>
    </submittedName>
</protein>
<evidence type="ECO:0000259" key="2">
    <source>
        <dbReference type="Pfam" id="PF00561"/>
    </source>
</evidence>
<dbReference type="Proteomes" id="UP001174050">
    <property type="component" value="Unassembled WGS sequence"/>
</dbReference>
<dbReference type="PRINTS" id="PR00111">
    <property type="entry name" value="ABHYDROLASE"/>
</dbReference>
<dbReference type="Pfam" id="PF00561">
    <property type="entry name" value="Abhydrolase_1"/>
    <property type="match status" value="1"/>
</dbReference>
<accession>A0ABT7Z6R2</accession>
<dbReference type="PANTHER" id="PTHR43798:SF31">
    <property type="entry name" value="AB HYDROLASE SUPERFAMILY PROTEIN YCLE"/>
    <property type="match status" value="1"/>
</dbReference>
<organism evidence="3 4">
    <name type="scientific">Streptomyces ficellus</name>
    <dbReference type="NCBI Taxonomy" id="1977088"/>
    <lineage>
        <taxon>Bacteria</taxon>
        <taxon>Bacillati</taxon>
        <taxon>Actinomycetota</taxon>
        <taxon>Actinomycetes</taxon>
        <taxon>Kitasatosporales</taxon>
        <taxon>Streptomycetaceae</taxon>
        <taxon>Streptomyces</taxon>
    </lineage>
</organism>
<reference evidence="3" key="1">
    <citation type="submission" date="2023-06" db="EMBL/GenBank/DDBJ databases">
        <title>WGS-Sequencing of Streptomyces ficellus isolate 21 collected from sand in Gara Djebilet Iron Mine in Algeria.</title>
        <authorList>
            <person name="Zegers G.P."/>
            <person name="Gomez A."/>
            <person name="Gueddou A."/>
            <person name="Zahara A.F."/>
            <person name="Worth M."/>
            <person name="Sevigny J.L."/>
            <person name="Tisa L."/>
        </authorList>
    </citation>
    <scope>NUCLEOTIDE SEQUENCE</scope>
    <source>
        <strain evidence="3">AS11</strain>
    </source>
</reference>
<evidence type="ECO:0000256" key="1">
    <source>
        <dbReference type="ARBA" id="ARBA00022801"/>
    </source>
</evidence>
<keyword evidence="1 3" id="KW-0378">Hydrolase</keyword>
<proteinExistence type="predicted"/>
<dbReference type="RefSeq" id="WP_290112236.1">
    <property type="nucleotide sequence ID" value="NZ_JAUEPL010000018.1"/>
</dbReference>
<name>A0ABT7Z6R2_9ACTN</name>
<evidence type="ECO:0000313" key="4">
    <source>
        <dbReference type="Proteomes" id="UP001174050"/>
    </source>
</evidence>
<dbReference type="InterPro" id="IPR000073">
    <property type="entry name" value="AB_hydrolase_1"/>
</dbReference>
<dbReference type="GO" id="GO:0016787">
    <property type="term" value="F:hydrolase activity"/>
    <property type="evidence" value="ECO:0007669"/>
    <property type="project" value="UniProtKB-KW"/>
</dbReference>
<dbReference type="Gene3D" id="3.40.50.1820">
    <property type="entry name" value="alpha/beta hydrolase"/>
    <property type="match status" value="1"/>
</dbReference>
<dbReference type="InterPro" id="IPR029058">
    <property type="entry name" value="AB_hydrolase_fold"/>
</dbReference>
<sequence length="261" mass="27301">MLPARLPHHHVSGPPDAPLLVLGPSLGTSMTVWDAQLPALAPAFRVLRFDLPGHGGTPTGVLRDPEPGGTTVEDLAALVLALADHYGTHRFHYAGISLGGAIGAHLAAHHRERVASLALICSSAHFGPADPWRERAALVRLKGTAPLLATSPARWFADPSTALTPHGRALVRNLADTAPAGYAACCDALAAYDLLPDLTRITAPTLVIGGSHDVATPLHHARQLAHGIPHATLRVVDAGHLAVEQPEALETALIAHLRAHV</sequence>
<dbReference type="PANTHER" id="PTHR43798">
    <property type="entry name" value="MONOACYLGLYCEROL LIPASE"/>
    <property type="match status" value="1"/>
</dbReference>
<dbReference type="InterPro" id="IPR050266">
    <property type="entry name" value="AB_hydrolase_sf"/>
</dbReference>
<dbReference type="SUPFAM" id="SSF53474">
    <property type="entry name" value="alpha/beta-Hydrolases"/>
    <property type="match status" value="1"/>
</dbReference>
<keyword evidence="4" id="KW-1185">Reference proteome</keyword>
<evidence type="ECO:0000313" key="3">
    <source>
        <dbReference type="EMBL" id="MDN3295165.1"/>
    </source>
</evidence>
<feature type="domain" description="AB hydrolase-1" evidence="2">
    <location>
        <begin position="18"/>
        <end position="244"/>
    </location>
</feature>
<gene>
    <name evidence="3" type="ORF">QWM81_14080</name>
</gene>
<dbReference type="EMBL" id="JAUEPL010000018">
    <property type="protein sequence ID" value="MDN3295165.1"/>
    <property type="molecule type" value="Genomic_DNA"/>
</dbReference>